<evidence type="ECO:0008006" key="4">
    <source>
        <dbReference type="Google" id="ProtNLM"/>
    </source>
</evidence>
<evidence type="ECO:0000313" key="2">
    <source>
        <dbReference type="EMBL" id="GAA3755942.1"/>
    </source>
</evidence>
<evidence type="ECO:0000256" key="1">
    <source>
        <dbReference type="SAM" id="MobiDB-lite"/>
    </source>
</evidence>
<organism evidence="2 3">
    <name type="scientific">Salinactinospora qingdaonensis</name>
    <dbReference type="NCBI Taxonomy" id="702744"/>
    <lineage>
        <taxon>Bacteria</taxon>
        <taxon>Bacillati</taxon>
        <taxon>Actinomycetota</taxon>
        <taxon>Actinomycetes</taxon>
        <taxon>Streptosporangiales</taxon>
        <taxon>Nocardiopsidaceae</taxon>
        <taxon>Salinactinospora</taxon>
    </lineage>
</organism>
<feature type="compositionally biased region" description="Basic and acidic residues" evidence="1">
    <location>
        <begin position="1"/>
        <end position="12"/>
    </location>
</feature>
<name>A0ABP7G7Q5_9ACTN</name>
<feature type="region of interest" description="Disordered" evidence="1">
    <location>
        <begin position="1"/>
        <end position="22"/>
    </location>
</feature>
<protein>
    <recommendedName>
        <fullName evidence="4">Superoxide dismutase, Cu-Zn family</fullName>
    </recommendedName>
</protein>
<accession>A0ABP7G7Q5</accession>
<keyword evidence="3" id="KW-1185">Reference proteome</keyword>
<dbReference type="EMBL" id="BAABDD010000022">
    <property type="protein sequence ID" value="GAA3755942.1"/>
    <property type="molecule type" value="Genomic_DNA"/>
</dbReference>
<sequence length="145" mass="15143">MGERPAETEGVHPRTPRGFARRPRCVLSGDGLYGGVDGQCRINLIQPGNPGNLSLPEHEHGLDQPDESGCPLQVPDVGLDRPDPDAAVRPGGRPAWFGRSVQGTDERIDLHGVAVGRSGAVGLQVPQVTNPAAGTCCGTVQQLGL</sequence>
<proteinExistence type="predicted"/>
<dbReference type="Proteomes" id="UP001500908">
    <property type="component" value="Unassembled WGS sequence"/>
</dbReference>
<comment type="caution">
    <text evidence="2">The sequence shown here is derived from an EMBL/GenBank/DDBJ whole genome shotgun (WGS) entry which is preliminary data.</text>
</comment>
<reference evidence="3" key="1">
    <citation type="journal article" date="2019" name="Int. J. Syst. Evol. Microbiol.">
        <title>The Global Catalogue of Microorganisms (GCM) 10K type strain sequencing project: providing services to taxonomists for standard genome sequencing and annotation.</title>
        <authorList>
            <consortium name="The Broad Institute Genomics Platform"/>
            <consortium name="The Broad Institute Genome Sequencing Center for Infectious Disease"/>
            <person name="Wu L."/>
            <person name="Ma J."/>
        </authorList>
    </citation>
    <scope>NUCLEOTIDE SEQUENCE [LARGE SCALE GENOMIC DNA]</scope>
    <source>
        <strain evidence="3">JCM 17137</strain>
    </source>
</reference>
<evidence type="ECO:0000313" key="3">
    <source>
        <dbReference type="Proteomes" id="UP001500908"/>
    </source>
</evidence>
<feature type="region of interest" description="Disordered" evidence="1">
    <location>
        <begin position="47"/>
        <end position="99"/>
    </location>
</feature>
<gene>
    <name evidence="2" type="ORF">GCM10022402_38060</name>
</gene>